<evidence type="ECO:0000256" key="3">
    <source>
        <dbReference type="ARBA" id="ARBA00010617"/>
    </source>
</evidence>
<sequence>MSFLLVVLQAVFGYCRVVVKDKIFYLYLLFKPFVFFYKPETVEVVLSSKTLIDKSKEYDLLSQWLGKGLLTNSGAKWRSRRKLLTPAFHFSILEEFLPIFQEQSSVLVSKLKALAREPWLDIVPLMTACTLDIICETAMGVSINAQDGQNIEYVRAVHEIGDSFMYRALRPWLYPDFIFKWTACGKRYTDNVLRVQALTKKVIRNKKLDMEVHSKYKNDELFPNESPSHGRKGKVFLELLLEHHLNDPSFTEEDVREEVDTFMFEGHDTTAMALSWALYSLGQNPEIQLRVQEELDEIFKDDISRDITREDITRMKYLECVIKETLRLYPSVPLIARECNEPLTILGHEVPSGSLCLILPTELHHDPESFPEPEKFMPERFFPENSEGRHPYAYIPFSAGPRNCIGQKFAVMEEKIVLANILRQFHITSLDPKDKVLLTPNLTLKNVKPLRLRFELRNH</sequence>
<evidence type="ECO:0000256" key="10">
    <source>
        <dbReference type="RuleBase" id="RU000461"/>
    </source>
</evidence>
<evidence type="ECO:0000256" key="4">
    <source>
        <dbReference type="ARBA" id="ARBA00022617"/>
    </source>
</evidence>
<dbReference type="PANTHER" id="PTHR24291:SF189">
    <property type="entry name" value="CYTOCHROME P450 4C3-RELATED"/>
    <property type="match status" value="1"/>
</dbReference>
<name>A0A8X6MDH2_NEPPI</name>
<keyword evidence="7 10" id="KW-0503">Monooxygenase</keyword>
<evidence type="ECO:0000313" key="11">
    <source>
        <dbReference type="EMBL" id="GFS48657.1"/>
    </source>
</evidence>
<comment type="caution">
    <text evidence="11">The sequence shown here is derived from an EMBL/GenBank/DDBJ whole genome shotgun (WGS) entry which is preliminary data.</text>
</comment>
<dbReference type="InterPro" id="IPR017972">
    <property type="entry name" value="Cyt_P450_CS"/>
</dbReference>
<gene>
    <name evidence="11" type="primary">Cyp4v2</name>
    <name evidence="11" type="ORF">NPIL_521571</name>
</gene>
<dbReference type="PROSITE" id="PS00086">
    <property type="entry name" value="CYTOCHROME_P450"/>
    <property type="match status" value="1"/>
</dbReference>
<evidence type="ECO:0000256" key="5">
    <source>
        <dbReference type="ARBA" id="ARBA00022824"/>
    </source>
</evidence>
<dbReference type="InterPro" id="IPR002401">
    <property type="entry name" value="Cyt_P450_E_grp-I"/>
</dbReference>
<evidence type="ECO:0000256" key="2">
    <source>
        <dbReference type="ARBA" id="ARBA00004586"/>
    </source>
</evidence>
<keyword evidence="9 10" id="KW-0479">Metal-binding</keyword>
<dbReference type="SUPFAM" id="SSF48264">
    <property type="entry name" value="Cytochrome P450"/>
    <property type="match status" value="1"/>
</dbReference>
<comment type="cofactor">
    <cofactor evidence="1 9">
        <name>heme</name>
        <dbReference type="ChEBI" id="CHEBI:30413"/>
    </cofactor>
</comment>
<evidence type="ECO:0000256" key="7">
    <source>
        <dbReference type="ARBA" id="ARBA00023033"/>
    </source>
</evidence>
<dbReference type="Proteomes" id="UP000887013">
    <property type="component" value="Unassembled WGS sequence"/>
</dbReference>
<comment type="subcellular location">
    <subcellularLocation>
        <location evidence="2">Endoplasmic reticulum membrane</location>
    </subcellularLocation>
</comment>
<dbReference type="EMBL" id="BMAW01091231">
    <property type="protein sequence ID" value="GFS48657.1"/>
    <property type="molecule type" value="Genomic_DNA"/>
</dbReference>
<feature type="binding site" description="axial binding residue" evidence="9">
    <location>
        <position position="404"/>
    </location>
    <ligand>
        <name>heme</name>
        <dbReference type="ChEBI" id="CHEBI:30413"/>
    </ligand>
    <ligandPart>
        <name>Fe</name>
        <dbReference type="ChEBI" id="CHEBI:18248"/>
    </ligandPart>
</feature>
<keyword evidence="8" id="KW-0472">Membrane</keyword>
<dbReference type="GO" id="GO:0004497">
    <property type="term" value="F:monooxygenase activity"/>
    <property type="evidence" value="ECO:0007669"/>
    <property type="project" value="UniProtKB-KW"/>
</dbReference>
<dbReference type="InterPro" id="IPR050196">
    <property type="entry name" value="Cytochrome_P450_Monoox"/>
</dbReference>
<dbReference type="PANTHER" id="PTHR24291">
    <property type="entry name" value="CYTOCHROME P450 FAMILY 4"/>
    <property type="match status" value="1"/>
</dbReference>
<keyword evidence="5" id="KW-0256">Endoplasmic reticulum</keyword>
<comment type="similarity">
    <text evidence="3 10">Belongs to the cytochrome P450 family.</text>
</comment>
<dbReference type="AlphaFoldDB" id="A0A8X6MDH2"/>
<evidence type="ECO:0000256" key="1">
    <source>
        <dbReference type="ARBA" id="ARBA00001971"/>
    </source>
</evidence>
<dbReference type="PRINTS" id="PR00385">
    <property type="entry name" value="P450"/>
</dbReference>
<evidence type="ECO:0000256" key="9">
    <source>
        <dbReference type="PIRSR" id="PIRSR602401-1"/>
    </source>
</evidence>
<evidence type="ECO:0000256" key="8">
    <source>
        <dbReference type="ARBA" id="ARBA00023136"/>
    </source>
</evidence>
<proteinExistence type="inferred from homology"/>
<dbReference type="Gene3D" id="1.10.630.10">
    <property type="entry name" value="Cytochrome P450"/>
    <property type="match status" value="1"/>
</dbReference>
<protein>
    <submittedName>
        <fullName evidence="11">Cytochrome P450 4V2</fullName>
    </submittedName>
</protein>
<organism evidence="11 12">
    <name type="scientific">Nephila pilipes</name>
    <name type="common">Giant wood spider</name>
    <name type="synonym">Nephila maculata</name>
    <dbReference type="NCBI Taxonomy" id="299642"/>
    <lineage>
        <taxon>Eukaryota</taxon>
        <taxon>Metazoa</taxon>
        <taxon>Ecdysozoa</taxon>
        <taxon>Arthropoda</taxon>
        <taxon>Chelicerata</taxon>
        <taxon>Arachnida</taxon>
        <taxon>Araneae</taxon>
        <taxon>Araneomorphae</taxon>
        <taxon>Entelegynae</taxon>
        <taxon>Araneoidea</taxon>
        <taxon>Nephilidae</taxon>
        <taxon>Nephila</taxon>
    </lineage>
</organism>
<dbReference type="InterPro" id="IPR001128">
    <property type="entry name" value="Cyt_P450"/>
</dbReference>
<dbReference type="InterPro" id="IPR036396">
    <property type="entry name" value="Cyt_P450_sf"/>
</dbReference>
<evidence type="ECO:0000256" key="6">
    <source>
        <dbReference type="ARBA" id="ARBA00023004"/>
    </source>
</evidence>
<accession>A0A8X6MDH2</accession>
<keyword evidence="12" id="KW-1185">Reference proteome</keyword>
<keyword evidence="6 9" id="KW-0408">Iron</keyword>
<dbReference type="GO" id="GO:0005789">
    <property type="term" value="C:endoplasmic reticulum membrane"/>
    <property type="evidence" value="ECO:0007669"/>
    <property type="project" value="UniProtKB-SubCell"/>
</dbReference>
<dbReference type="GO" id="GO:0020037">
    <property type="term" value="F:heme binding"/>
    <property type="evidence" value="ECO:0007669"/>
    <property type="project" value="InterPro"/>
</dbReference>
<keyword evidence="4 9" id="KW-0349">Heme</keyword>
<dbReference type="Pfam" id="PF00067">
    <property type="entry name" value="p450"/>
    <property type="match status" value="1"/>
</dbReference>
<keyword evidence="10" id="KW-0560">Oxidoreductase</keyword>
<dbReference type="CDD" id="cd20628">
    <property type="entry name" value="CYP4"/>
    <property type="match status" value="1"/>
</dbReference>
<reference evidence="11" key="1">
    <citation type="submission" date="2020-08" db="EMBL/GenBank/DDBJ databases">
        <title>Multicomponent nature underlies the extraordinary mechanical properties of spider dragline silk.</title>
        <authorList>
            <person name="Kono N."/>
            <person name="Nakamura H."/>
            <person name="Mori M."/>
            <person name="Yoshida Y."/>
            <person name="Ohtoshi R."/>
            <person name="Malay A.D."/>
            <person name="Moran D.A.P."/>
            <person name="Tomita M."/>
            <person name="Numata K."/>
            <person name="Arakawa K."/>
        </authorList>
    </citation>
    <scope>NUCLEOTIDE SEQUENCE</scope>
</reference>
<dbReference type="OrthoDB" id="6433301at2759"/>
<dbReference type="PRINTS" id="PR00463">
    <property type="entry name" value="EP450I"/>
</dbReference>
<dbReference type="GO" id="GO:0016705">
    <property type="term" value="F:oxidoreductase activity, acting on paired donors, with incorporation or reduction of molecular oxygen"/>
    <property type="evidence" value="ECO:0007669"/>
    <property type="project" value="InterPro"/>
</dbReference>
<dbReference type="GO" id="GO:0005506">
    <property type="term" value="F:iron ion binding"/>
    <property type="evidence" value="ECO:0007669"/>
    <property type="project" value="InterPro"/>
</dbReference>
<evidence type="ECO:0000313" key="12">
    <source>
        <dbReference type="Proteomes" id="UP000887013"/>
    </source>
</evidence>